<proteinExistence type="predicted"/>
<protein>
    <submittedName>
        <fullName evidence="1">Uncharacterized protein</fullName>
    </submittedName>
</protein>
<comment type="caution">
    <text evidence="1">The sequence shown here is derived from an EMBL/GenBank/DDBJ whole genome shotgun (WGS) entry which is preliminary data.</text>
</comment>
<dbReference type="Proteomes" id="UP000837932">
    <property type="component" value="Unassembled WGS sequence"/>
</dbReference>
<sequence>MRYLTLNINKNTRIDIDNSIWGKETIRYNGEVVSEKQSFLGAVHTFEKPENGEVAKYEVRIGLNMYKGVTFDIFRDNQAILLN</sequence>
<evidence type="ECO:0000313" key="1">
    <source>
        <dbReference type="EMBL" id="CAH0997385.1"/>
    </source>
</evidence>
<dbReference type="RefSeq" id="WP_238808068.1">
    <property type="nucleotide sequence ID" value="NZ_CAKLPY010000003.1"/>
</dbReference>
<dbReference type="EMBL" id="CAKLPY010000003">
    <property type="protein sequence ID" value="CAH0997385.1"/>
    <property type="molecule type" value="Genomic_DNA"/>
</dbReference>
<reference evidence="1" key="1">
    <citation type="submission" date="2021-12" db="EMBL/GenBank/DDBJ databases">
        <authorList>
            <person name="Rodrigo-Torres L."/>
            <person name="Arahal R. D."/>
            <person name="Lucena T."/>
        </authorList>
    </citation>
    <scope>NUCLEOTIDE SEQUENCE</scope>
    <source>
        <strain evidence="1">CECT 8858</strain>
    </source>
</reference>
<evidence type="ECO:0000313" key="2">
    <source>
        <dbReference type="Proteomes" id="UP000837932"/>
    </source>
</evidence>
<name>A0ABM9AUM6_9BACT</name>
<keyword evidence="2" id="KW-1185">Reference proteome</keyword>
<organism evidence="1 2">
    <name type="scientific">Emticicia aquatica</name>
    <dbReference type="NCBI Taxonomy" id="1681835"/>
    <lineage>
        <taxon>Bacteria</taxon>
        <taxon>Pseudomonadati</taxon>
        <taxon>Bacteroidota</taxon>
        <taxon>Cytophagia</taxon>
        <taxon>Cytophagales</taxon>
        <taxon>Leadbetterellaceae</taxon>
        <taxon>Emticicia</taxon>
    </lineage>
</organism>
<accession>A0ABM9AUM6</accession>
<gene>
    <name evidence="1" type="ORF">EMA8858_03517</name>
</gene>